<dbReference type="Proteomes" id="UP000001652">
    <property type="component" value="Chromosome"/>
</dbReference>
<dbReference type="KEGG" id="lbr:LVIS_1120"/>
<organism evidence="1 2">
    <name type="scientific">Levilactobacillus brevis (strain ATCC 367 / BCRC 12310 / CIP 105137 / JCM 1170 / LMG 11437 / NCIMB 947 / NCTC 947)</name>
    <name type="common">Lactobacillus brevis</name>
    <dbReference type="NCBI Taxonomy" id="387344"/>
    <lineage>
        <taxon>Bacteria</taxon>
        <taxon>Bacillati</taxon>
        <taxon>Bacillota</taxon>
        <taxon>Bacilli</taxon>
        <taxon>Lactobacillales</taxon>
        <taxon>Lactobacillaceae</taxon>
        <taxon>Levilactobacillus</taxon>
    </lineage>
</organism>
<sequence length="65" mass="7819">MNENQKVFRRFVLRSFEDHHEDMTRALGWCQLHFYSLLKVERDAIQQLSSRERNAVISEILLANK</sequence>
<dbReference type="RefSeq" id="WP_011667879.1">
    <property type="nucleotide sequence ID" value="NC_008497.1"/>
</dbReference>
<accession>Q03RC3</accession>
<dbReference type="PATRIC" id="fig|387344.15.peg.1087"/>
<dbReference type="EMBL" id="CP000416">
    <property type="protein sequence ID" value="ABJ64249.1"/>
    <property type="molecule type" value="Genomic_DNA"/>
</dbReference>
<dbReference type="STRING" id="387344.LVIS_1120"/>
<protein>
    <submittedName>
        <fullName evidence="1">Uncharacterized protein</fullName>
    </submittedName>
</protein>
<evidence type="ECO:0000313" key="2">
    <source>
        <dbReference type="Proteomes" id="UP000001652"/>
    </source>
</evidence>
<dbReference type="AlphaFoldDB" id="Q03RC3"/>
<evidence type="ECO:0000313" key="1">
    <source>
        <dbReference type="EMBL" id="ABJ64249.1"/>
    </source>
</evidence>
<keyword evidence="2" id="KW-1185">Reference proteome</keyword>
<gene>
    <name evidence="1" type="ordered locus">LVIS_1120</name>
</gene>
<reference evidence="1 2" key="1">
    <citation type="journal article" date="2006" name="Proc. Natl. Acad. Sci. U.S.A.">
        <title>Comparative genomics of the lactic acid bacteria.</title>
        <authorList>
            <person name="Makarova K."/>
            <person name="Slesarev A."/>
            <person name="Wolf Y."/>
            <person name="Sorokin A."/>
            <person name="Mirkin B."/>
            <person name="Koonin E."/>
            <person name="Pavlov A."/>
            <person name="Pavlova N."/>
            <person name="Karamychev V."/>
            <person name="Polouchine N."/>
            <person name="Shakhova V."/>
            <person name="Grigoriev I."/>
            <person name="Lou Y."/>
            <person name="Rohksar D."/>
            <person name="Lucas S."/>
            <person name="Huang K."/>
            <person name="Goodstein D.M."/>
            <person name="Hawkins T."/>
            <person name="Plengvidhya V."/>
            <person name="Welker D."/>
            <person name="Hughes J."/>
            <person name="Goh Y."/>
            <person name="Benson A."/>
            <person name="Baldwin K."/>
            <person name="Lee J.H."/>
            <person name="Diaz-Muniz I."/>
            <person name="Dosti B."/>
            <person name="Smeianov V."/>
            <person name="Wechter W."/>
            <person name="Barabote R."/>
            <person name="Lorca G."/>
            <person name="Altermann E."/>
            <person name="Barrangou R."/>
            <person name="Ganesan B."/>
            <person name="Xie Y."/>
            <person name="Rawsthorne H."/>
            <person name="Tamir D."/>
            <person name="Parker C."/>
            <person name="Breidt F."/>
            <person name="Broadbent J."/>
            <person name="Hutkins R."/>
            <person name="O'Sullivan D."/>
            <person name="Steele J."/>
            <person name="Unlu G."/>
            <person name="Saier M."/>
            <person name="Klaenhammer T."/>
            <person name="Richardson P."/>
            <person name="Kozyavkin S."/>
            <person name="Weimer B."/>
            <person name="Mills D."/>
        </authorList>
    </citation>
    <scope>NUCLEOTIDE SEQUENCE [LARGE SCALE GENOMIC DNA]</scope>
    <source>
        <strain evidence="2">ATCC 367 / BCRC 12310 / CIP 105137 / JCM 1170 / LMG 11437 / NCIMB 947 / NCTC 947</strain>
    </source>
</reference>
<dbReference type="eggNOG" id="ENOG50309RJ">
    <property type="taxonomic scope" value="Bacteria"/>
</dbReference>
<dbReference type="HOGENOM" id="CLU_205229_0_0_9"/>
<name>Q03RC3_LEVBA</name>
<proteinExistence type="predicted"/>